<feature type="transmembrane region" description="Helical" evidence="6">
    <location>
        <begin position="143"/>
        <end position="168"/>
    </location>
</feature>
<reference evidence="7 8" key="1">
    <citation type="submission" date="2023-07" db="EMBL/GenBank/DDBJ databases">
        <title>Sorghum-associated microbial communities from plants grown in Nebraska, USA.</title>
        <authorList>
            <person name="Schachtman D."/>
        </authorList>
    </citation>
    <scope>NUCLEOTIDE SEQUENCE [LARGE SCALE GENOMIC DNA]</scope>
    <source>
        <strain evidence="7 8">DS1607</strain>
    </source>
</reference>
<dbReference type="EMBL" id="JAUSRO010000018">
    <property type="protein sequence ID" value="MDP9902411.1"/>
    <property type="molecule type" value="Genomic_DNA"/>
</dbReference>
<organism evidence="7 8">
    <name type="scientific">Variovorax ginsengisoli</name>
    <dbReference type="NCBI Taxonomy" id="363844"/>
    <lineage>
        <taxon>Bacteria</taxon>
        <taxon>Pseudomonadati</taxon>
        <taxon>Pseudomonadota</taxon>
        <taxon>Betaproteobacteria</taxon>
        <taxon>Burkholderiales</taxon>
        <taxon>Comamonadaceae</taxon>
        <taxon>Variovorax</taxon>
    </lineage>
</organism>
<evidence type="ECO:0000256" key="3">
    <source>
        <dbReference type="ARBA" id="ARBA00022989"/>
    </source>
</evidence>
<feature type="transmembrane region" description="Helical" evidence="6">
    <location>
        <begin position="175"/>
        <end position="195"/>
    </location>
</feature>
<feature type="transmembrane region" description="Helical" evidence="6">
    <location>
        <begin position="272"/>
        <end position="292"/>
    </location>
</feature>
<evidence type="ECO:0000256" key="4">
    <source>
        <dbReference type="ARBA" id="ARBA00023136"/>
    </source>
</evidence>
<evidence type="ECO:0000256" key="5">
    <source>
        <dbReference type="SAM" id="MobiDB-lite"/>
    </source>
</evidence>
<evidence type="ECO:0000256" key="2">
    <source>
        <dbReference type="ARBA" id="ARBA00022692"/>
    </source>
</evidence>
<feature type="transmembrane region" description="Helical" evidence="6">
    <location>
        <begin position="240"/>
        <end position="260"/>
    </location>
</feature>
<evidence type="ECO:0000313" key="8">
    <source>
        <dbReference type="Proteomes" id="UP001226867"/>
    </source>
</evidence>
<feature type="region of interest" description="Disordered" evidence="5">
    <location>
        <begin position="393"/>
        <end position="418"/>
    </location>
</feature>
<gene>
    <name evidence="7" type="ORF">J2W36_004688</name>
</gene>
<comment type="caution">
    <text evidence="7">The sequence shown here is derived from an EMBL/GenBank/DDBJ whole genome shotgun (WGS) entry which is preliminary data.</text>
</comment>
<keyword evidence="8" id="KW-1185">Reference proteome</keyword>
<dbReference type="InterPro" id="IPR007688">
    <property type="entry name" value="Conjugal_tfr_TrbL/VirB6"/>
</dbReference>
<comment type="subcellular location">
    <subcellularLocation>
        <location evidence="1">Membrane</location>
        <topology evidence="1">Multi-pass membrane protein</topology>
    </subcellularLocation>
</comment>
<feature type="transmembrane region" description="Helical" evidence="6">
    <location>
        <begin position="207"/>
        <end position="228"/>
    </location>
</feature>
<evidence type="ECO:0000256" key="6">
    <source>
        <dbReference type="SAM" id="Phobius"/>
    </source>
</evidence>
<keyword evidence="3 6" id="KW-1133">Transmembrane helix</keyword>
<name>A0ABT9SDH9_9BURK</name>
<dbReference type="Pfam" id="PF04610">
    <property type="entry name" value="TrbL"/>
    <property type="match status" value="1"/>
</dbReference>
<proteinExistence type="predicted"/>
<sequence>MADFRVIAPLASKILDATNAWSGIAGKLSSLVMAPILTAVTILIMWHGFNIVRGAGGNNHILDVFSKFLRAFLVVGLALSGGAYASNILGFFHDLRDGLTTMFVAGSASSYDALDNAVKQALSSWDPTWAWASEHTHLWSGDISGLVAVACWFFMAGAMLILAIICAINLIVIDFALALIFALGPIFIACFAFQSTARFTDAWLGSVLKYTFTAVVIAAVVGIATNILQTYAKALASSAGALDFVTAAFGAVGASLILIVLTGRIPQIAGDIVGGIGISAFGPAIASAPLAAMASATRSGASGAANAVAYGAGRAAQTGVGQAIGQVGSSIAQSSLGAKVAGAYKSAAASTRGFTDAVRGRGTDADGRVTTGQGMGNAYGIGRSAAAPASTADTAGIGTVTGSRPVGRQHTPASSSTP</sequence>
<feature type="transmembrane region" description="Helical" evidence="6">
    <location>
        <begin position="28"/>
        <end position="47"/>
    </location>
</feature>
<evidence type="ECO:0000313" key="7">
    <source>
        <dbReference type="EMBL" id="MDP9902411.1"/>
    </source>
</evidence>
<protein>
    <submittedName>
        <fullName evidence="7">Type IV secretion system protein VirB6</fullName>
    </submittedName>
</protein>
<keyword evidence="2 6" id="KW-0812">Transmembrane</keyword>
<accession>A0ABT9SDH9</accession>
<keyword evidence="4 6" id="KW-0472">Membrane</keyword>
<dbReference type="Proteomes" id="UP001226867">
    <property type="component" value="Unassembled WGS sequence"/>
</dbReference>
<dbReference type="RefSeq" id="WP_307692156.1">
    <property type="nucleotide sequence ID" value="NZ_JAUSRO010000018.1"/>
</dbReference>
<feature type="transmembrane region" description="Helical" evidence="6">
    <location>
        <begin position="68"/>
        <end position="92"/>
    </location>
</feature>
<evidence type="ECO:0000256" key="1">
    <source>
        <dbReference type="ARBA" id="ARBA00004141"/>
    </source>
</evidence>